<comment type="caution">
    <text evidence="3">The sequence shown here is derived from an EMBL/GenBank/DDBJ whole genome shotgun (WGS) entry which is preliminary data.</text>
</comment>
<evidence type="ECO:0000256" key="1">
    <source>
        <dbReference type="SAM" id="MobiDB-lite"/>
    </source>
</evidence>
<feature type="compositionally biased region" description="Polar residues" evidence="1">
    <location>
        <begin position="181"/>
        <end position="190"/>
    </location>
</feature>
<name>A0A8S2MYN3_9BILA</name>
<dbReference type="EMBL" id="CAJOBA010034257">
    <property type="protein sequence ID" value="CAF3981110.1"/>
    <property type="molecule type" value="Genomic_DNA"/>
</dbReference>
<evidence type="ECO:0000313" key="4">
    <source>
        <dbReference type="Proteomes" id="UP000682733"/>
    </source>
</evidence>
<feature type="compositionally biased region" description="Polar residues" evidence="1">
    <location>
        <begin position="234"/>
        <end position="247"/>
    </location>
</feature>
<organism evidence="3 4">
    <name type="scientific">Didymodactylos carnosus</name>
    <dbReference type="NCBI Taxonomy" id="1234261"/>
    <lineage>
        <taxon>Eukaryota</taxon>
        <taxon>Metazoa</taxon>
        <taxon>Spiralia</taxon>
        <taxon>Gnathifera</taxon>
        <taxon>Rotifera</taxon>
        <taxon>Eurotatoria</taxon>
        <taxon>Bdelloidea</taxon>
        <taxon>Philodinida</taxon>
        <taxon>Philodinidae</taxon>
        <taxon>Didymodactylos</taxon>
    </lineage>
</organism>
<sequence length="657" mass="73204">TTSIHDEQTQQQSLLNNFSSSLFKQALPLSDASVLGPPPGFPPLQTLNERSCSINTGQINSISSSTSSLSSLSIPTTSTSSTAEANHTSDTLRSQLLMPASNNSIEYLSSSSSSHSLNEQSTFFSNLNYSLPAASQMNTIATTSTTTTTTTCLSNFSLLYDNENNLLYPFNNNDNNVIDNRTPQPSNTTSEKTDYRLTDDSKIVTDEVVIQLPLEFPMNQPNLTELSEHDSRKPTSSTQSDQQQEPRTQTISSSSTASSSSKSSTCSIDEQLSSSGMASLSANSQSRKFLFSNEPSSIFHFPVQKMNNPTENKIPHHGIEEEESDAIYTNLLRLSATMTQQQPTPVNNAFSCAQTYQFWPGNDTETNVNNVQTHQQWNELQQLHMTNHLAKSSIPSSNIALQRKMRSIILQQQQQQQMSSTTTSLNVTQPSIPLQSVTTNTNELLMNLNELCYRGFDELNALIQEQRWVQNYVNLNVSTLPNTVVQRSCSAQVLIVPEYFIFKCKKLHVSANHVYEVMATGRPELRLRDLLFVFKSWREAIVASELVHQEEEAKLRITDNYYINDTMIQAAFARVSYTIRQLTSVTQQARAAFQYATLNVFQTSRQHQLSSIANPSTATSLPSTTTAQQNISTMSTSQSQTLQNLQMKLRSTVRMTP</sequence>
<feature type="region of interest" description="Disordered" evidence="1">
    <location>
        <begin position="215"/>
        <end position="269"/>
    </location>
</feature>
<evidence type="ECO:0000313" key="3">
    <source>
        <dbReference type="EMBL" id="CAF3981110.1"/>
    </source>
</evidence>
<reference evidence="3" key="1">
    <citation type="submission" date="2021-02" db="EMBL/GenBank/DDBJ databases">
        <authorList>
            <person name="Nowell W R."/>
        </authorList>
    </citation>
    <scope>NUCLEOTIDE SEQUENCE</scope>
</reference>
<evidence type="ECO:0000313" key="2">
    <source>
        <dbReference type="EMBL" id="CAF1169844.1"/>
    </source>
</evidence>
<accession>A0A8S2MYN3</accession>
<dbReference type="EMBL" id="CAJNOK010012735">
    <property type="protein sequence ID" value="CAF1169844.1"/>
    <property type="molecule type" value="Genomic_DNA"/>
</dbReference>
<feature type="compositionally biased region" description="Low complexity" evidence="1">
    <location>
        <begin position="64"/>
        <end position="82"/>
    </location>
</feature>
<feature type="region of interest" description="Disordered" evidence="1">
    <location>
        <begin position="64"/>
        <end position="88"/>
    </location>
</feature>
<feature type="compositionally biased region" description="Low complexity" evidence="1">
    <location>
        <begin position="171"/>
        <end position="180"/>
    </location>
</feature>
<protein>
    <submittedName>
        <fullName evidence="3">Uncharacterized protein</fullName>
    </submittedName>
</protein>
<feature type="compositionally biased region" description="Low complexity" evidence="1">
    <location>
        <begin position="248"/>
        <end position="269"/>
    </location>
</feature>
<dbReference type="Proteomes" id="UP000682733">
    <property type="component" value="Unassembled WGS sequence"/>
</dbReference>
<dbReference type="Proteomes" id="UP000677228">
    <property type="component" value="Unassembled WGS sequence"/>
</dbReference>
<feature type="region of interest" description="Disordered" evidence="1">
    <location>
        <begin position="171"/>
        <end position="199"/>
    </location>
</feature>
<gene>
    <name evidence="2" type="ORF">OVA965_LOCUS22512</name>
    <name evidence="3" type="ORF">TMI583_LOCUS23222</name>
</gene>
<dbReference type="AlphaFoldDB" id="A0A8S2MYN3"/>
<feature type="non-terminal residue" evidence="3">
    <location>
        <position position="657"/>
    </location>
</feature>
<proteinExistence type="predicted"/>